<dbReference type="InterPro" id="IPR011600">
    <property type="entry name" value="Pept_C14_caspase"/>
</dbReference>
<dbReference type="InterPro" id="IPR001309">
    <property type="entry name" value="Pept_C14_p20"/>
</dbReference>
<dbReference type="GO" id="GO:0004197">
    <property type="term" value="F:cysteine-type endopeptidase activity"/>
    <property type="evidence" value="ECO:0007669"/>
    <property type="project" value="InterPro"/>
</dbReference>
<dbReference type="EMBL" id="FN653375">
    <property type="protein sequence ID" value="CBY14915.1"/>
    <property type="molecule type" value="Genomic_DNA"/>
</dbReference>
<feature type="domain" description="Caspase family p20" evidence="1">
    <location>
        <begin position="37"/>
        <end position="49"/>
    </location>
</feature>
<accession>E4XZ53</accession>
<dbReference type="PROSITE" id="PS50208">
    <property type="entry name" value="CASPASE_P20"/>
    <property type="match status" value="1"/>
</dbReference>
<gene>
    <name evidence="2" type="ORF">GSOID_T00010009001</name>
</gene>
<dbReference type="SUPFAM" id="SSF52129">
    <property type="entry name" value="Caspase-like"/>
    <property type="match status" value="1"/>
</dbReference>
<reference evidence="2" key="1">
    <citation type="journal article" date="2010" name="Science">
        <title>Plasticity of animal genome architecture unmasked by rapid evolution of a pelagic tunicate.</title>
        <authorList>
            <person name="Denoeud F."/>
            <person name="Henriet S."/>
            <person name="Mungpakdee S."/>
            <person name="Aury J.M."/>
            <person name="Da Silva C."/>
            <person name="Brinkmann H."/>
            <person name="Mikhaleva J."/>
            <person name="Olsen L.C."/>
            <person name="Jubin C."/>
            <person name="Canestro C."/>
            <person name="Bouquet J.M."/>
            <person name="Danks G."/>
            <person name="Poulain J."/>
            <person name="Campsteijn C."/>
            <person name="Adamski M."/>
            <person name="Cross I."/>
            <person name="Yadetie F."/>
            <person name="Muffato M."/>
            <person name="Louis A."/>
            <person name="Butcher S."/>
            <person name="Tsagkogeorga G."/>
            <person name="Konrad A."/>
            <person name="Singh S."/>
            <person name="Jensen M.F."/>
            <person name="Cong E.H."/>
            <person name="Eikeseth-Otteraa H."/>
            <person name="Noel B."/>
            <person name="Anthouard V."/>
            <person name="Porcel B.M."/>
            <person name="Kachouri-Lafond R."/>
            <person name="Nishino A."/>
            <person name="Ugolini M."/>
            <person name="Chourrout P."/>
            <person name="Nishida H."/>
            <person name="Aasland R."/>
            <person name="Huzurbazar S."/>
            <person name="Westhof E."/>
            <person name="Delsuc F."/>
            <person name="Lehrach H."/>
            <person name="Reinhardt R."/>
            <person name="Weissenbach J."/>
            <person name="Roy S.W."/>
            <person name="Artiguenave F."/>
            <person name="Postlethwait J.H."/>
            <person name="Manak J.R."/>
            <person name="Thompson E.M."/>
            <person name="Jaillon O."/>
            <person name="Du Pasquier L."/>
            <person name="Boudinot P."/>
            <person name="Liberles D.A."/>
            <person name="Volff J.N."/>
            <person name="Philippe H."/>
            <person name="Lenhard B."/>
            <person name="Roest Crollius H."/>
            <person name="Wincker P."/>
            <person name="Chourrout D."/>
        </authorList>
    </citation>
    <scope>NUCLEOTIDE SEQUENCE [LARGE SCALE GENOMIC DNA]</scope>
</reference>
<dbReference type="Gene3D" id="3.40.50.1460">
    <property type="match status" value="1"/>
</dbReference>
<name>E4XZ53_OIKDI</name>
<keyword evidence="3" id="KW-1185">Reference proteome</keyword>
<evidence type="ECO:0000313" key="3">
    <source>
        <dbReference type="Proteomes" id="UP000001307"/>
    </source>
</evidence>
<organism evidence="2">
    <name type="scientific">Oikopleura dioica</name>
    <name type="common">Tunicate</name>
    <dbReference type="NCBI Taxonomy" id="34765"/>
    <lineage>
        <taxon>Eukaryota</taxon>
        <taxon>Metazoa</taxon>
        <taxon>Chordata</taxon>
        <taxon>Tunicata</taxon>
        <taxon>Appendicularia</taxon>
        <taxon>Copelata</taxon>
        <taxon>Oikopleuridae</taxon>
        <taxon>Oikopleura</taxon>
    </lineage>
</organism>
<dbReference type="InterPro" id="IPR029030">
    <property type="entry name" value="Caspase-like_dom_sf"/>
</dbReference>
<dbReference type="OrthoDB" id="6097640at2759"/>
<evidence type="ECO:0000259" key="1">
    <source>
        <dbReference type="PROSITE" id="PS50208"/>
    </source>
</evidence>
<sequence length="140" mass="15800">MKHDQAEGIFIHFSDGKKYIWHYLAPLLDLEEFKAIPKIIFLEACRGRMAEFANEEHATPAAAAFRQHSQPKTPLRKNVALFAASTEGNVALTSIDAEKASYFTDSVCTSLRNHPYQDLAELRRHVMADLDGIKPLVQVF</sequence>
<dbReference type="InParanoid" id="E4XZ53"/>
<dbReference type="Proteomes" id="UP000001307">
    <property type="component" value="Unassembled WGS sequence"/>
</dbReference>
<evidence type="ECO:0000313" key="2">
    <source>
        <dbReference type="EMBL" id="CBY14915.1"/>
    </source>
</evidence>
<proteinExistence type="predicted"/>
<dbReference type="Pfam" id="PF00656">
    <property type="entry name" value="Peptidase_C14"/>
    <property type="match status" value="1"/>
</dbReference>
<dbReference type="GO" id="GO:0006508">
    <property type="term" value="P:proteolysis"/>
    <property type="evidence" value="ECO:0007669"/>
    <property type="project" value="InterPro"/>
</dbReference>
<dbReference type="AlphaFoldDB" id="E4XZ53"/>
<protein>
    <recommendedName>
        <fullName evidence="1">Caspase family p20 domain-containing protein</fullName>
    </recommendedName>
</protein>